<keyword evidence="5" id="KW-0472">Membrane</keyword>
<dbReference type="SUPFAM" id="SSF52058">
    <property type="entry name" value="L domain-like"/>
    <property type="match status" value="1"/>
</dbReference>
<name>A0AA88EPT4_FICCA</name>
<dbReference type="InterPro" id="IPR046956">
    <property type="entry name" value="RLP23-like"/>
</dbReference>
<keyword evidence="3" id="KW-0732">Signal</keyword>
<dbReference type="Proteomes" id="UP001187192">
    <property type="component" value="Unassembled WGS sequence"/>
</dbReference>
<keyword evidence="9" id="KW-1185">Reference proteome</keyword>
<dbReference type="AlphaFoldDB" id="A0AA88EPT4"/>
<comment type="caution">
    <text evidence="8">The sequence shown here is derived from an EMBL/GenBank/DDBJ whole genome shotgun (WGS) entry which is preliminary data.</text>
</comment>
<dbReference type="Gene3D" id="3.80.10.10">
    <property type="entry name" value="Ribonuclease Inhibitor"/>
    <property type="match status" value="1"/>
</dbReference>
<dbReference type="PANTHER" id="PTHR48061:SF46">
    <property type="entry name" value="LEUCINE-RICH REPEAT-CONTAINING N-TERMINAL PLANT-TYPE DOMAIN-CONTAINING PROTEIN"/>
    <property type="match status" value="1"/>
</dbReference>
<evidence type="ECO:0000313" key="8">
    <source>
        <dbReference type="EMBL" id="GMN75089.1"/>
    </source>
</evidence>
<dbReference type="GO" id="GO:0016020">
    <property type="term" value="C:membrane"/>
    <property type="evidence" value="ECO:0007669"/>
    <property type="project" value="UniProtKB-SubCell"/>
</dbReference>
<organism evidence="8 9">
    <name type="scientific">Ficus carica</name>
    <name type="common">Common fig</name>
    <dbReference type="NCBI Taxonomy" id="3494"/>
    <lineage>
        <taxon>Eukaryota</taxon>
        <taxon>Viridiplantae</taxon>
        <taxon>Streptophyta</taxon>
        <taxon>Embryophyta</taxon>
        <taxon>Tracheophyta</taxon>
        <taxon>Spermatophyta</taxon>
        <taxon>Magnoliopsida</taxon>
        <taxon>eudicotyledons</taxon>
        <taxon>Gunneridae</taxon>
        <taxon>Pentapetalae</taxon>
        <taxon>rosids</taxon>
        <taxon>fabids</taxon>
        <taxon>Rosales</taxon>
        <taxon>Moraceae</taxon>
        <taxon>Ficeae</taxon>
        <taxon>Ficus</taxon>
    </lineage>
</organism>
<dbReference type="InterPro" id="IPR001611">
    <property type="entry name" value="Leu-rich_rpt"/>
</dbReference>
<accession>A0AA88EPT4</accession>
<evidence type="ECO:0000256" key="5">
    <source>
        <dbReference type="ARBA" id="ARBA00023136"/>
    </source>
</evidence>
<keyword evidence="4" id="KW-1133">Transmembrane helix</keyword>
<sequence length="276" mass="31174">MTYLLLLGTNFTGKVPVELSHLSKLVVFFVSSIDTDIKLVELKLEQYVFKRMLQNLTNLKELILFKLDMVDVEPIGSLMNISSSLEQLYILSCQLRGNFPENIFRLPNLRELNLDYNFDLVGSLPTFNWSSSLTQLSLSGTKISIDLQYLMKSAKSLEILSLSNCSFQGSYPQLTINLTQLSQLTILDLSDNSFVGQLPEIDSTNSSQILVPLNLTVLSLSANSMEKLRVFRPSLQHSSRPSPTPSAFSGRFFPLEQSTNWRDTNSVLQFEYARIP</sequence>
<reference evidence="8" key="1">
    <citation type="submission" date="2023-07" db="EMBL/GenBank/DDBJ databases">
        <title>draft genome sequence of fig (Ficus carica).</title>
        <authorList>
            <person name="Takahashi T."/>
            <person name="Nishimura K."/>
        </authorList>
    </citation>
    <scope>NUCLEOTIDE SEQUENCE</scope>
</reference>
<dbReference type="Pfam" id="PF00560">
    <property type="entry name" value="LRR_1"/>
    <property type="match status" value="2"/>
</dbReference>
<dbReference type="EMBL" id="BTGU01014955">
    <property type="protein sequence ID" value="GMN75089.1"/>
    <property type="molecule type" value="Genomic_DNA"/>
</dbReference>
<evidence type="ECO:0000256" key="3">
    <source>
        <dbReference type="ARBA" id="ARBA00022729"/>
    </source>
</evidence>
<evidence type="ECO:0000313" key="9">
    <source>
        <dbReference type="Proteomes" id="UP001187192"/>
    </source>
</evidence>
<dbReference type="InterPro" id="IPR032675">
    <property type="entry name" value="LRR_dom_sf"/>
</dbReference>
<keyword evidence="6" id="KW-0675">Receptor</keyword>
<keyword evidence="2" id="KW-0812">Transmembrane</keyword>
<evidence type="ECO:0000256" key="6">
    <source>
        <dbReference type="ARBA" id="ARBA00023170"/>
    </source>
</evidence>
<proteinExistence type="predicted"/>
<evidence type="ECO:0000256" key="7">
    <source>
        <dbReference type="ARBA" id="ARBA00023180"/>
    </source>
</evidence>
<evidence type="ECO:0000256" key="2">
    <source>
        <dbReference type="ARBA" id="ARBA00022692"/>
    </source>
</evidence>
<evidence type="ECO:0000256" key="4">
    <source>
        <dbReference type="ARBA" id="ARBA00022989"/>
    </source>
</evidence>
<gene>
    <name evidence="8" type="ORF">TIFTF001_054520</name>
</gene>
<evidence type="ECO:0000256" key="1">
    <source>
        <dbReference type="ARBA" id="ARBA00004479"/>
    </source>
</evidence>
<protein>
    <submittedName>
        <fullName evidence="8">Uncharacterized protein</fullName>
    </submittedName>
</protein>
<keyword evidence="7" id="KW-0325">Glycoprotein</keyword>
<comment type="subcellular location">
    <subcellularLocation>
        <location evidence="1">Membrane</location>
        <topology evidence="1">Single-pass type I membrane protein</topology>
    </subcellularLocation>
</comment>
<dbReference type="PANTHER" id="PTHR48061">
    <property type="entry name" value="LEUCINE-RICH REPEAT RECEPTOR PROTEIN KINASE EMS1-LIKE-RELATED"/>
    <property type="match status" value="1"/>
</dbReference>